<dbReference type="InterPro" id="IPR017961">
    <property type="entry name" value="DNA_pol_Y-fam_little_finger"/>
</dbReference>
<dbReference type="GO" id="GO:0006281">
    <property type="term" value="P:DNA repair"/>
    <property type="evidence" value="ECO:0007669"/>
    <property type="project" value="UniProtKB-UniRule"/>
</dbReference>
<keyword evidence="3 13" id="KW-0808">Transferase</keyword>
<dbReference type="InterPro" id="IPR022880">
    <property type="entry name" value="DNApol_IV"/>
</dbReference>
<keyword evidence="4 13" id="KW-0548">Nucleotidyltransferase</keyword>
<evidence type="ECO:0000256" key="3">
    <source>
        <dbReference type="ARBA" id="ARBA00022679"/>
    </source>
</evidence>
<dbReference type="RefSeq" id="WP_109136959.1">
    <property type="nucleotide sequence ID" value="NZ_QFFN01000006.1"/>
</dbReference>
<dbReference type="AlphaFoldDB" id="A0A2U2MTH9"/>
<name>A0A2U2MTH9_9BIFI</name>
<keyword evidence="8 13" id="KW-0460">Magnesium</keyword>
<evidence type="ECO:0000256" key="5">
    <source>
        <dbReference type="ARBA" id="ARBA00022705"/>
    </source>
</evidence>
<dbReference type="GO" id="GO:0006261">
    <property type="term" value="P:DNA-templated DNA replication"/>
    <property type="evidence" value="ECO:0007669"/>
    <property type="project" value="UniProtKB-UniRule"/>
</dbReference>
<dbReference type="InterPro" id="IPR001126">
    <property type="entry name" value="UmuC"/>
</dbReference>
<dbReference type="InterPro" id="IPR050116">
    <property type="entry name" value="DNA_polymerase-Y"/>
</dbReference>
<feature type="binding site" evidence="13">
    <location>
        <position position="120"/>
    </location>
    <ligand>
        <name>Mg(2+)</name>
        <dbReference type="ChEBI" id="CHEBI:18420"/>
    </ligand>
</feature>
<dbReference type="InterPro" id="IPR043502">
    <property type="entry name" value="DNA/RNA_pol_sf"/>
</dbReference>
<dbReference type="EMBL" id="QFFN01000006">
    <property type="protein sequence ID" value="PWG60159.1"/>
    <property type="molecule type" value="Genomic_DNA"/>
</dbReference>
<evidence type="ECO:0000256" key="6">
    <source>
        <dbReference type="ARBA" id="ARBA00022723"/>
    </source>
</evidence>
<dbReference type="SUPFAM" id="SSF100879">
    <property type="entry name" value="Lesion bypass DNA polymerase (Y-family), little finger domain"/>
    <property type="match status" value="1"/>
</dbReference>
<reference evidence="15 16" key="1">
    <citation type="journal article" date="2018" name="Int. J. Syst. Evol. Microbiol.">
        <title>Bifidobacterium catulorum sp. nov., a novel taxon from the faeces of the baby common marmoset (Callithrix jacchus).</title>
        <authorList>
            <person name="Modesto M."/>
            <person name="Michelini S."/>
            <person name="Oki K."/>
            <person name="Biavati B."/>
            <person name="Watanabe K."/>
            <person name="Mattarelli P."/>
        </authorList>
    </citation>
    <scope>NUCLEOTIDE SEQUENCE [LARGE SCALE GENOMIC DNA]</scope>
    <source>
        <strain evidence="15 16">MRM 8.19</strain>
    </source>
</reference>
<dbReference type="GO" id="GO:0000287">
    <property type="term" value="F:magnesium ion binding"/>
    <property type="evidence" value="ECO:0007669"/>
    <property type="project" value="UniProtKB-UniRule"/>
</dbReference>
<evidence type="ECO:0000256" key="7">
    <source>
        <dbReference type="ARBA" id="ARBA00022763"/>
    </source>
</evidence>
<keyword evidence="13" id="KW-0238">DNA-binding</keyword>
<sequence length="416" mass="45376">MSTSPRLAAVRRDWGHDETGCTILHIDMDAFFASCEIARHPELRGRPVIIGTGTRSVVSAASYEARPFGVNSAMPVATARRLCPNGVFLPVDMAYYRSISRQVFGVFEQVTDRIERVSVDEGYMDVSAALRQWDSPTAIGAWIRAEVERRFGLTCSVGVASNKLIAKLASTNAKPDGMLLVPEARQAEFVRLLPVRSIPGIGPASARRLAQWGVTTVEQLAQVDERRLAQVTGSAAHAHTLYLAARGLDERRVTPVTPEKSIGSERTFAEDTRDARTVAQMLLRCSDVVASTLRRRGLLARTITVKLRYADLRYATKSLTLGRPVNTAGAIYPRTLRLLERMLGMPDHALDRDARLPADIRLAGVSASGLVNAATTPVQASFDDLLGKDRGRAEQALDSIREKFGNGAVQLGLRSS</sequence>
<evidence type="ECO:0000256" key="1">
    <source>
        <dbReference type="ARBA" id="ARBA00010945"/>
    </source>
</evidence>
<proteinExistence type="inferred from homology"/>
<dbReference type="PANTHER" id="PTHR11076:SF33">
    <property type="entry name" value="DNA POLYMERASE KAPPA"/>
    <property type="match status" value="1"/>
</dbReference>
<dbReference type="Pfam" id="PF00817">
    <property type="entry name" value="IMS"/>
    <property type="match status" value="1"/>
</dbReference>
<dbReference type="HAMAP" id="MF_01113">
    <property type="entry name" value="DNApol_IV"/>
    <property type="match status" value="1"/>
</dbReference>
<dbReference type="NCBIfam" id="NF002677">
    <property type="entry name" value="PRK02406.1"/>
    <property type="match status" value="1"/>
</dbReference>
<comment type="cofactor">
    <cofactor evidence="13">
        <name>Mg(2+)</name>
        <dbReference type="ChEBI" id="CHEBI:18420"/>
    </cofactor>
    <text evidence="13">Binds 2 magnesium ions per subunit.</text>
</comment>
<evidence type="ECO:0000313" key="15">
    <source>
        <dbReference type="EMBL" id="PWG60159.1"/>
    </source>
</evidence>
<dbReference type="GO" id="GO:0003887">
    <property type="term" value="F:DNA-directed DNA polymerase activity"/>
    <property type="evidence" value="ECO:0007669"/>
    <property type="project" value="UniProtKB-UniRule"/>
</dbReference>
<dbReference type="GO" id="GO:0005829">
    <property type="term" value="C:cytosol"/>
    <property type="evidence" value="ECO:0007669"/>
    <property type="project" value="TreeGrafter"/>
</dbReference>
<dbReference type="Gene3D" id="3.30.70.270">
    <property type="match status" value="1"/>
</dbReference>
<evidence type="ECO:0000256" key="11">
    <source>
        <dbReference type="ARBA" id="ARBA00025589"/>
    </source>
</evidence>
<comment type="caution">
    <text evidence="15">The sequence shown here is derived from an EMBL/GenBank/DDBJ whole genome shotgun (WGS) entry which is preliminary data.</text>
</comment>
<dbReference type="GO" id="GO:0042276">
    <property type="term" value="P:error-prone translesion synthesis"/>
    <property type="evidence" value="ECO:0007669"/>
    <property type="project" value="TreeGrafter"/>
</dbReference>
<keyword evidence="16" id="KW-1185">Reference proteome</keyword>
<keyword evidence="2 13" id="KW-0515">Mutator protein</keyword>
<dbReference type="OrthoDB" id="9808813at2"/>
<dbReference type="PANTHER" id="PTHR11076">
    <property type="entry name" value="DNA REPAIR POLYMERASE UMUC / TRANSFERASE FAMILY MEMBER"/>
    <property type="match status" value="1"/>
</dbReference>
<dbReference type="CDD" id="cd03586">
    <property type="entry name" value="PolY_Pol_IV_kappa"/>
    <property type="match status" value="1"/>
</dbReference>
<evidence type="ECO:0000256" key="10">
    <source>
        <dbReference type="ARBA" id="ARBA00023204"/>
    </source>
</evidence>
<dbReference type="Gene3D" id="3.40.1170.60">
    <property type="match status" value="1"/>
</dbReference>
<comment type="subunit">
    <text evidence="13">Monomer.</text>
</comment>
<evidence type="ECO:0000259" key="14">
    <source>
        <dbReference type="PROSITE" id="PS50173"/>
    </source>
</evidence>
<feature type="domain" description="UmuC" evidence="14">
    <location>
        <begin position="23"/>
        <end position="202"/>
    </location>
</feature>
<dbReference type="PROSITE" id="PS50173">
    <property type="entry name" value="UMUC"/>
    <property type="match status" value="1"/>
</dbReference>
<keyword evidence="10 13" id="KW-0234">DNA repair</keyword>
<feature type="binding site" evidence="13">
    <location>
        <position position="27"/>
    </location>
    <ligand>
        <name>Mg(2+)</name>
        <dbReference type="ChEBI" id="CHEBI:18420"/>
    </ligand>
</feature>
<organism evidence="15 16">
    <name type="scientific">Bifidobacterium catulorum</name>
    <dbReference type="NCBI Taxonomy" id="1630173"/>
    <lineage>
        <taxon>Bacteria</taxon>
        <taxon>Bacillati</taxon>
        <taxon>Actinomycetota</taxon>
        <taxon>Actinomycetes</taxon>
        <taxon>Bifidobacteriales</taxon>
        <taxon>Bifidobacteriaceae</taxon>
        <taxon>Bifidobacterium</taxon>
    </lineage>
</organism>
<evidence type="ECO:0000256" key="2">
    <source>
        <dbReference type="ARBA" id="ARBA00022457"/>
    </source>
</evidence>
<evidence type="ECO:0000256" key="12">
    <source>
        <dbReference type="ARBA" id="ARBA00049244"/>
    </source>
</evidence>
<keyword evidence="7 13" id="KW-0227">DNA damage</keyword>
<keyword evidence="13" id="KW-0963">Cytoplasm</keyword>
<keyword evidence="5 13" id="KW-0235">DNA replication</keyword>
<keyword evidence="9 13" id="KW-0239">DNA-directed DNA polymerase</keyword>
<evidence type="ECO:0000256" key="8">
    <source>
        <dbReference type="ARBA" id="ARBA00022842"/>
    </source>
</evidence>
<dbReference type="FunFam" id="3.30.1490.100:FF:000004">
    <property type="entry name" value="DNA polymerase IV"/>
    <property type="match status" value="1"/>
</dbReference>
<dbReference type="Pfam" id="PF14520">
    <property type="entry name" value="HHH_5"/>
    <property type="match status" value="1"/>
</dbReference>
<keyword evidence="6 13" id="KW-0479">Metal-binding</keyword>
<dbReference type="Pfam" id="PF11799">
    <property type="entry name" value="IMS_C"/>
    <property type="match status" value="1"/>
</dbReference>
<dbReference type="InterPro" id="IPR043128">
    <property type="entry name" value="Rev_trsase/Diguanyl_cyclase"/>
</dbReference>
<evidence type="ECO:0000256" key="9">
    <source>
        <dbReference type="ARBA" id="ARBA00022932"/>
    </source>
</evidence>
<dbReference type="Proteomes" id="UP000245753">
    <property type="component" value="Unassembled WGS sequence"/>
</dbReference>
<comment type="catalytic activity">
    <reaction evidence="12 13">
        <text>DNA(n) + a 2'-deoxyribonucleoside 5'-triphosphate = DNA(n+1) + diphosphate</text>
        <dbReference type="Rhea" id="RHEA:22508"/>
        <dbReference type="Rhea" id="RHEA-COMP:17339"/>
        <dbReference type="Rhea" id="RHEA-COMP:17340"/>
        <dbReference type="ChEBI" id="CHEBI:33019"/>
        <dbReference type="ChEBI" id="CHEBI:61560"/>
        <dbReference type="ChEBI" id="CHEBI:173112"/>
        <dbReference type="EC" id="2.7.7.7"/>
    </reaction>
</comment>
<feature type="active site" evidence="13">
    <location>
        <position position="121"/>
    </location>
</feature>
<evidence type="ECO:0000256" key="13">
    <source>
        <dbReference type="HAMAP-Rule" id="MF_01113"/>
    </source>
</evidence>
<gene>
    <name evidence="13" type="primary">dinB</name>
    <name evidence="15" type="ORF">DF200_03750</name>
</gene>
<dbReference type="EC" id="2.7.7.7" evidence="13"/>
<comment type="function">
    <text evidence="11 13">Poorly processive, error-prone DNA polymerase involved in untargeted mutagenesis. Copies undamaged DNA at stalled replication forks, which arise in vivo from mismatched or misaligned primer ends. These misaligned primers can be extended by PolIV. Exhibits no 3'-5' exonuclease (proofreading) activity. May be involved in translesional synthesis, in conjunction with the beta clamp from PolIII.</text>
</comment>
<dbReference type="Gene3D" id="3.30.1490.100">
    <property type="entry name" value="DNA polymerase, Y-family, little finger domain"/>
    <property type="match status" value="1"/>
</dbReference>
<dbReference type="SUPFAM" id="SSF56672">
    <property type="entry name" value="DNA/RNA polymerases"/>
    <property type="match status" value="1"/>
</dbReference>
<dbReference type="InterPro" id="IPR036775">
    <property type="entry name" value="DNA_pol_Y-fam_lit_finger_sf"/>
</dbReference>
<evidence type="ECO:0000256" key="4">
    <source>
        <dbReference type="ARBA" id="ARBA00022695"/>
    </source>
</evidence>
<comment type="subcellular location">
    <subcellularLocation>
        <location evidence="13">Cytoplasm</location>
    </subcellularLocation>
</comment>
<evidence type="ECO:0000313" key="16">
    <source>
        <dbReference type="Proteomes" id="UP000245753"/>
    </source>
</evidence>
<protein>
    <recommendedName>
        <fullName evidence="13">DNA polymerase IV</fullName>
        <shortName evidence="13">Pol IV</shortName>
        <ecNumber evidence="13">2.7.7.7</ecNumber>
    </recommendedName>
</protein>
<dbReference type="GO" id="GO:0009432">
    <property type="term" value="P:SOS response"/>
    <property type="evidence" value="ECO:0007669"/>
    <property type="project" value="TreeGrafter"/>
</dbReference>
<dbReference type="GO" id="GO:0003684">
    <property type="term" value="F:damaged DNA binding"/>
    <property type="evidence" value="ECO:0007669"/>
    <property type="project" value="InterPro"/>
</dbReference>
<dbReference type="Gene3D" id="1.10.150.20">
    <property type="entry name" value="5' to 3' exonuclease, C-terminal subdomain"/>
    <property type="match status" value="1"/>
</dbReference>
<accession>A0A2U2MTH9</accession>
<comment type="similarity">
    <text evidence="1 13">Belongs to the DNA polymerase type-Y family.</text>
</comment>
<feature type="site" description="Substrate discrimination" evidence="13">
    <location>
        <position position="32"/>
    </location>
</feature>